<reference evidence="1" key="2">
    <citation type="journal article" date="2015" name="Fish Shellfish Immunol.">
        <title>Early steps in the European eel (Anguilla anguilla)-Vibrio vulnificus interaction in the gills: Role of the RtxA13 toxin.</title>
        <authorList>
            <person name="Callol A."/>
            <person name="Pajuelo D."/>
            <person name="Ebbesson L."/>
            <person name="Teles M."/>
            <person name="MacKenzie S."/>
            <person name="Amaro C."/>
        </authorList>
    </citation>
    <scope>NUCLEOTIDE SEQUENCE</scope>
</reference>
<dbReference type="EMBL" id="GBXM01092109">
    <property type="protein sequence ID" value="JAH16468.1"/>
    <property type="molecule type" value="Transcribed_RNA"/>
</dbReference>
<evidence type="ECO:0000313" key="1">
    <source>
        <dbReference type="EMBL" id="JAH16468.1"/>
    </source>
</evidence>
<accession>A0A0E9QK53</accession>
<proteinExistence type="predicted"/>
<protein>
    <submittedName>
        <fullName evidence="1">Uncharacterized protein</fullName>
    </submittedName>
</protein>
<reference evidence="1" key="1">
    <citation type="submission" date="2014-11" db="EMBL/GenBank/DDBJ databases">
        <authorList>
            <person name="Amaro Gonzalez C."/>
        </authorList>
    </citation>
    <scope>NUCLEOTIDE SEQUENCE</scope>
</reference>
<dbReference type="AlphaFoldDB" id="A0A0E9QK53"/>
<sequence>MSLNFKGSPHRPIERRYQKKTVALILEKKYRLSSLS</sequence>
<organism evidence="1">
    <name type="scientific">Anguilla anguilla</name>
    <name type="common">European freshwater eel</name>
    <name type="synonym">Muraena anguilla</name>
    <dbReference type="NCBI Taxonomy" id="7936"/>
    <lineage>
        <taxon>Eukaryota</taxon>
        <taxon>Metazoa</taxon>
        <taxon>Chordata</taxon>
        <taxon>Craniata</taxon>
        <taxon>Vertebrata</taxon>
        <taxon>Euteleostomi</taxon>
        <taxon>Actinopterygii</taxon>
        <taxon>Neopterygii</taxon>
        <taxon>Teleostei</taxon>
        <taxon>Anguilliformes</taxon>
        <taxon>Anguillidae</taxon>
        <taxon>Anguilla</taxon>
    </lineage>
</organism>
<name>A0A0E9QK53_ANGAN</name>